<accession>A0A897MYP2</accession>
<dbReference type="AlphaFoldDB" id="A0A897MYP2"/>
<organism evidence="1 2">
    <name type="scientific">Natranaeroarchaeum sulfidigenes</name>
    <dbReference type="NCBI Taxonomy" id="2784880"/>
    <lineage>
        <taxon>Archaea</taxon>
        <taxon>Methanobacteriati</taxon>
        <taxon>Methanobacteriota</taxon>
        <taxon>Stenosarchaea group</taxon>
        <taxon>Halobacteria</taxon>
        <taxon>Halobacteriales</taxon>
        <taxon>Natronoarchaeaceae</taxon>
        <taxon>Natranaeroarchaeum</taxon>
    </lineage>
</organism>
<dbReference type="InterPro" id="IPR046783">
    <property type="entry name" value="HTH_63"/>
</dbReference>
<name>A0A897MYP2_9EURY</name>
<proteinExistence type="predicted"/>
<dbReference type="Proteomes" id="UP000663586">
    <property type="component" value="Chromosome"/>
</dbReference>
<gene>
    <name evidence="1" type="ORF">AArcS_3016</name>
</gene>
<dbReference type="RefSeq" id="WP_238478228.1">
    <property type="nucleotide sequence ID" value="NZ_CP064786.1"/>
</dbReference>
<keyword evidence="2" id="KW-1185">Reference proteome</keyword>
<dbReference type="EMBL" id="CP064786">
    <property type="protein sequence ID" value="QSG04203.1"/>
    <property type="molecule type" value="Genomic_DNA"/>
</dbReference>
<reference evidence="1" key="1">
    <citation type="submission" date="2020-11" db="EMBL/GenBank/DDBJ databases">
        <title>Carbohydrate-dependent, anaerobic sulfur respiration: A novel catabolism in halophilic archaea.</title>
        <authorList>
            <person name="Sorokin D.Y."/>
            <person name="Messina E."/>
            <person name="Smedile F."/>
            <person name="La Cono V."/>
            <person name="Hallsworth J.E."/>
            <person name="Yakimov M.M."/>
        </authorList>
    </citation>
    <scope>NUCLEOTIDE SEQUENCE</scope>
    <source>
        <strain evidence="1">AArc-S</strain>
    </source>
</reference>
<evidence type="ECO:0000313" key="2">
    <source>
        <dbReference type="Proteomes" id="UP000663586"/>
    </source>
</evidence>
<dbReference type="GeneID" id="70686395"/>
<protein>
    <submittedName>
        <fullName evidence="1">Uncharacterized protein</fullName>
    </submittedName>
</protein>
<evidence type="ECO:0000313" key="1">
    <source>
        <dbReference type="EMBL" id="QSG04203.1"/>
    </source>
</evidence>
<sequence>MDNEQLRVEVYMRGFTPDATQRQQEAILDRLHGLQEAGIVDEVTVTHWSRKVCFRQGSRGGLPEEVALYRELQRAMDGTDQSVDRFFRVRRGAAGRTVMFLPVLCLVLREGDRLRGVYPCDDAETTHPVMECVRALENGRAVEDVPGVRPDPTPV</sequence>
<dbReference type="Pfam" id="PF20575">
    <property type="entry name" value="HTH_63"/>
    <property type="match status" value="1"/>
</dbReference>
<dbReference type="KEGG" id="hara:AArcS_3016"/>